<evidence type="ECO:0000256" key="1">
    <source>
        <dbReference type="ARBA" id="ARBA00003627"/>
    </source>
</evidence>
<evidence type="ECO:0000256" key="8">
    <source>
        <dbReference type="ARBA" id="ARBA00023034"/>
    </source>
</evidence>
<feature type="coiled-coil region" evidence="12">
    <location>
        <begin position="78"/>
        <end position="112"/>
    </location>
</feature>
<proteinExistence type="inferred from homology"/>
<sequence>MSTIKDDEVDHVQQKLNKILETRYDTDKEIMDSLKDLSTFFTENTLDSRRNLRSQIERRSLNINKKFLAAFRNVKISLDSLSLEVDSMNKSVEKMRETLQKTQTQTHELINQTNDLQIERSKTQVHHEVAKAFLAHFQLSQTDQQILYGKTRDEKITSDFFRVLDQVQSIHNECRILIQNGFESLAMDIMEEMALHQEAGLERLYRWTQSHCRNFDVSNEMTSLIVTAMARLQDRPVLFKYVIDEFSTNRRSVLVKQFIEALTIGEHGNKPIEFHVHDSKRYIADIFAWLHQAIHNERESLLVLCRNCDKIDLTEVIDGALANIADGVAHPLRVRIDTVLNTVNDTVVLYSIANLIRFYDNIIRGMIKSGQLETSLGEVTRVSEQFYLNSLTQNVRDILQTQQDLQQSDMLVPPPAVKRLLGVLKELLNVASMVEGRQQDITKIVGTVIDPLLLTVTEQSTHLSAIDMAVYFLNVLYEIIGTLGMYEFIDERMERLNGQADAQIETLTSEQASSIVANLNLGPIYTVLQSCEPDNRLDLHHLKLCMKKLDAFIECPEMLILPQVNLLLSTNYVMIVKKRAFSVIAAIYKQLYEKIHSGDYQNPDQLLSKTPEEVQNMLIGK</sequence>
<keyword evidence="6 11" id="KW-0813">Transport</keyword>
<dbReference type="GO" id="GO:0000139">
    <property type="term" value="C:Golgi membrane"/>
    <property type="evidence" value="ECO:0007669"/>
    <property type="project" value="UniProtKB-SubCell"/>
</dbReference>
<evidence type="ECO:0000256" key="7">
    <source>
        <dbReference type="ARBA" id="ARBA00022927"/>
    </source>
</evidence>
<feature type="domain" description="Conserved oligomeric complex COG6 N-terminal" evidence="13">
    <location>
        <begin position="37"/>
        <end position="149"/>
    </location>
</feature>
<evidence type="ECO:0000313" key="15">
    <source>
        <dbReference type="EMBL" id="KAG5666792.1"/>
    </source>
</evidence>
<dbReference type="Pfam" id="PF06419">
    <property type="entry name" value="COG6_N"/>
    <property type="match status" value="1"/>
</dbReference>
<dbReference type="SMART" id="SM01087">
    <property type="entry name" value="COG6"/>
    <property type="match status" value="1"/>
</dbReference>
<evidence type="ECO:0000259" key="13">
    <source>
        <dbReference type="Pfam" id="PF06419"/>
    </source>
</evidence>
<dbReference type="GO" id="GO:0006891">
    <property type="term" value="P:intra-Golgi vesicle-mediated transport"/>
    <property type="evidence" value="ECO:0007669"/>
    <property type="project" value="UniProtKB-UniRule"/>
</dbReference>
<keyword evidence="8 11" id="KW-0333">Golgi apparatus</keyword>
<gene>
    <name evidence="15" type="ORF">PVAND_014802</name>
</gene>
<evidence type="ECO:0000256" key="5">
    <source>
        <dbReference type="ARBA" id="ARBA00020973"/>
    </source>
</evidence>
<evidence type="ECO:0000256" key="3">
    <source>
        <dbReference type="ARBA" id="ARBA00011023"/>
    </source>
</evidence>
<dbReference type="GO" id="GO:0015031">
    <property type="term" value="P:protein transport"/>
    <property type="evidence" value="ECO:0007669"/>
    <property type="project" value="UniProtKB-KW"/>
</dbReference>
<reference evidence="15" key="1">
    <citation type="submission" date="2021-03" db="EMBL/GenBank/DDBJ databases">
        <title>Chromosome level genome of the anhydrobiotic midge Polypedilum vanderplanki.</title>
        <authorList>
            <person name="Yoshida Y."/>
            <person name="Kikawada T."/>
            <person name="Gusev O."/>
        </authorList>
    </citation>
    <scope>NUCLEOTIDE SEQUENCE</scope>
    <source>
        <strain evidence="15">NIAS01</strain>
        <tissue evidence="15">Whole body or cell culture</tissue>
    </source>
</reference>
<comment type="subcellular location">
    <subcellularLocation>
        <location evidence="2 11">Golgi apparatus membrane</location>
        <topology evidence="2 11">Peripheral membrane protein</topology>
    </subcellularLocation>
</comment>
<evidence type="ECO:0000256" key="6">
    <source>
        <dbReference type="ARBA" id="ARBA00022448"/>
    </source>
</evidence>
<keyword evidence="12" id="KW-0175">Coiled coil</keyword>
<comment type="similarity">
    <text evidence="3 11">Belongs to the COG6 family.</text>
</comment>
<evidence type="ECO:0000256" key="11">
    <source>
        <dbReference type="RuleBase" id="RU365075"/>
    </source>
</evidence>
<dbReference type="InterPro" id="IPR048369">
    <property type="entry name" value="COG6_C"/>
</dbReference>
<dbReference type="InterPro" id="IPR010490">
    <property type="entry name" value="COG6"/>
</dbReference>
<protein>
    <recommendedName>
        <fullName evidence="5 11">Conserved oligomeric Golgi complex subunit 6</fullName>
        <shortName evidence="11">COG complex subunit 6</shortName>
    </recommendedName>
    <alternativeName>
        <fullName evidence="10 11">Component of oligomeric Golgi complex 6</fullName>
    </alternativeName>
</protein>
<evidence type="ECO:0000313" key="16">
    <source>
        <dbReference type="Proteomes" id="UP001107558"/>
    </source>
</evidence>
<evidence type="ECO:0000256" key="10">
    <source>
        <dbReference type="ARBA" id="ARBA00031348"/>
    </source>
</evidence>
<dbReference type="Proteomes" id="UP001107558">
    <property type="component" value="Chromosome 4"/>
</dbReference>
<feature type="domain" description="Conserved Oligomeric Golgi complex subunit 6 C-terminal" evidence="14">
    <location>
        <begin position="184"/>
        <end position="618"/>
    </location>
</feature>
<evidence type="ECO:0000256" key="4">
    <source>
        <dbReference type="ARBA" id="ARBA00011166"/>
    </source>
</evidence>
<evidence type="ECO:0000259" key="14">
    <source>
        <dbReference type="Pfam" id="PF20653"/>
    </source>
</evidence>
<dbReference type="PANTHER" id="PTHR21506">
    <property type="entry name" value="COMPONENT OF OLIGOMERIC GOLGI COMPLEX 6"/>
    <property type="match status" value="1"/>
</dbReference>
<comment type="subunit">
    <text evidence="4">Component of the conserved oligomeric Golgi complex which is composed of eight different subunits and is required for normal Golgi morphology and localization.</text>
</comment>
<keyword evidence="16" id="KW-1185">Reference proteome</keyword>
<dbReference type="Pfam" id="PF20653">
    <property type="entry name" value="COG6_C"/>
    <property type="match status" value="1"/>
</dbReference>
<keyword evidence="7 11" id="KW-0653">Protein transport</keyword>
<name>A0A9J6BB53_POLVA</name>
<dbReference type="InterPro" id="IPR048368">
    <property type="entry name" value="COG6_N"/>
</dbReference>
<comment type="function">
    <text evidence="1 11">Required for normal Golgi function.</text>
</comment>
<dbReference type="PANTHER" id="PTHR21506:SF0">
    <property type="entry name" value="CONSERVED OLIGOMERIC GOLGI COMPLEX SUBUNIT 6"/>
    <property type="match status" value="1"/>
</dbReference>
<comment type="caution">
    <text evidence="15">The sequence shown here is derived from an EMBL/GenBank/DDBJ whole genome shotgun (WGS) entry which is preliminary data.</text>
</comment>
<evidence type="ECO:0000256" key="2">
    <source>
        <dbReference type="ARBA" id="ARBA00004395"/>
    </source>
</evidence>
<keyword evidence="9 11" id="KW-0472">Membrane</keyword>
<dbReference type="EMBL" id="JADBJN010000004">
    <property type="protein sequence ID" value="KAG5666792.1"/>
    <property type="molecule type" value="Genomic_DNA"/>
</dbReference>
<dbReference type="OrthoDB" id="272987at2759"/>
<organism evidence="15 16">
    <name type="scientific">Polypedilum vanderplanki</name>
    <name type="common">Sleeping chironomid midge</name>
    <dbReference type="NCBI Taxonomy" id="319348"/>
    <lineage>
        <taxon>Eukaryota</taxon>
        <taxon>Metazoa</taxon>
        <taxon>Ecdysozoa</taxon>
        <taxon>Arthropoda</taxon>
        <taxon>Hexapoda</taxon>
        <taxon>Insecta</taxon>
        <taxon>Pterygota</taxon>
        <taxon>Neoptera</taxon>
        <taxon>Endopterygota</taxon>
        <taxon>Diptera</taxon>
        <taxon>Nematocera</taxon>
        <taxon>Chironomoidea</taxon>
        <taxon>Chironomidae</taxon>
        <taxon>Chironominae</taxon>
        <taxon>Polypedilum</taxon>
        <taxon>Polypedilum</taxon>
    </lineage>
</organism>
<evidence type="ECO:0000256" key="9">
    <source>
        <dbReference type="ARBA" id="ARBA00023136"/>
    </source>
</evidence>
<evidence type="ECO:0000256" key="12">
    <source>
        <dbReference type="SAM" id="Coils"/>
    </source>
</evidence>
<accession>A0A9J6BB53</accession>
<dbReference type="AlphaFoldDB" id="A0A9J6BB53"/>
<dbReference type="GO" id="GO:0017119">
    <property type="term" value="C:Golgi transport complex"/>
    <property type="evidence" value="ECO:0007669"/>
    <property type="project" value="UniProtKB-UniRule"/>
</dbReference>